<feature type="transmembrane region" description="Helical" evidence="12">
    <location>
        <begin position="51"/>
        <end position="71"/>
    </location>
</feature>
<keyword evidence="8" id="KW-0408">Iron</keyword>
<dbReference type="GO" id="GO:0006633">
    <property type="term" value="P:fatty acid biosynthetic process"/>
    <property type="evidence" value="ECO:0007669"/>
    <property type="project" value="UniProtKB-KW"/>
</dbReference>
<feature type="transmembrane region" description="Helical" evidence="12">
    <location>
        <begin position="197"/>
        <end position="216"/>
    </location>
</feature>
<protein>
    <submittedName>
        <fullName evidence="14">Fatty acid desaturase</fullName>
    </submittedName>
</protein>
<dbReference type="GO" id="GO:0016020">
    <property type="term" value="C:membrane"/>
    <property type="evidence" value="ECO:0007669"/>
    <property type="project" value="UniProtKB-SubCell"/>
</dbReference>
<dbReference type="CDD" id="cd03505">
    <property type="entry name" value="Delta9-FADS-like"/>
    <property type="match status" value="1"/>
</dbReference>
<evidence type="ECO:0000256" key="2">
    <source>
        <dbReference type="ARBA" id="ARBA00008749"/>
    </source>
</evidence>
<organism evidence="14 15">
    <name type="scientific">Adhaeretor mobilis</name>
    <dbReference type="NCBI Taxonomy" id="1930276"/>
    <lineage>
        <taxon>Bacteria</taxon>
        <taxon>Pseudomonadati</taxon>
        <taxon>Planctomycetota</taxon>
        <taxon>Planctomycetia</taxon>
        <taxon>Pirellulales</taxon>
        <taxon>Lacipirellulaceae</taxon>
        <taxon>Adhaeretor</taxon>
    </lineage>
</organism>
<feature type="transmembrane region" description="Helical" evidence="12">
    <location>
        <begin position="77"/>
        <end position="95"/>
    </location>
</feature>
<evidence type="ECO:0000256" key="8">
    <source>
        <dbReference type="ARBA" id="ARBA00023004"/>
    </source>
</evidence>
<comment type="similarity">
    <text evidence="2">Belongs to the fatty acid desaturase type 2 family.</text>
</comment>
<evidence type="ECO:0000256" key="4">
    <source>
        <dbReference type="ARBA" id="ARBA00022692"/>
    </source>
</evidence>
<keyword evidence="4 12" id="KW-0812">Transmembrane</keyword>
<gene>
    <name evidence="14" type="ORF">HG15A2_27230</name>
</gene>
<dbReference type="PANTHER" id="PTHR11351:SF31">
    <property type="entry name" value="DESATURASE 1, ISOFORM A-RELATED"/>
    <property type="match status" value="1"/>
</dbReference>
<evidence type="ECO:0000256" key="10">
    <source>
        <dbReference type="ARBA" id="ARBA00023136"/>
    </source>
</evidence>
<evidence type="ECO:0000256" key="1">
    <source>
        <dbReference type="ARBA" id="ARBA00004141"/>
    </source>
</evidence>
<dbReference type="OrthoDB" id="19906at2"/>
<evidence type="ECO:0000256" key="11">
    <source>
        <dbReference type="ARBA" id="ARBA00023160"/>
    </source>
</evidence>
<dbReference type="EMBL" id="CP036263">
    <property type="protein sequence ID" value="QDS99400.1"/>
    <property type="molecule type" value="Genomic_DNA"/>
</dbReference>
<keyword evidence="15" id="KW-1185">Reference proteome</keyword>
<sequence length="339" mass="38497">MATDTLPEDSEQLVDAASATDSATAGASSAAERHLEWPETTKNPIQVRWRYAIGIPLVHVLACLAFVPWLFSWTGVVLAVLGLYVFGTLGINLCYHRLLTHQGLVVPKWFEHSLAILGVCTLQDTPACWVAMHRIHHKHSDEQPDPHSPLVNFLWGHCGWLMFTNREFKNLTKYERYARDLLRDPFYLKLERNENWLLVYLASIAAFFLAGFAIGWPTGGSAMAGVQFGASLAVWGVFVRTVLTWHITWSVNSVTHVWGYRNYDTDDNSRNNILVGLWSNGEGWHNNHHADQRAAAHGHKWWEFDVTWITIKTLEKFGLVKNVVRPRIWAPNKSSTQTS</sequence>
<dbReference type="PRINTS" id="PR00075">
    <property type="entry name" value="FACDDSATRASE"/>
</dbReference>
<keyword evidence="3" id="KW-0444">Lipid biosynthesis</keyword>
<feature type="transmembrane region" description="Helical" evidence="12">
    <location>
        <begin position="222"/>
        <end position="243"/>
    </location>
</feature>
<keyword evidence="5" id="KW-0276">Fatty acid metabolism</keyword>
<dbReference type="InterPro" id="IPR015876">
    <property type="entry name" value="Acyl-CoA_DS"/>
</dbReference>
<keyword evidence="9" id="KW-0443">Lipid metabolism</keyword>
<keyword evidence="6 12" id="KW-1133">Transmembrane helix</keyword>
<keyword evidence="10 12" id="KW-0472">Membrane</keyword>
<keyword evidence="7" id="KW-0560">Oxidoreductase</keyword>
<evidence type="ECO:0000256" key="7">
    <source>
        <dbReference type="ARBA" id="ARBA00023002"/>
    </source>
</evidence>
<evidence type="ECO:0000313" key="15">
    <source>
        <dbReference type="Proteomes" id="UP000319852"/>
    </source>
</evidence>
<dbReference type="GO" id="GO:0016717">
    <property type="term" value="F:oxidoreductase activity, acting on paired donors, with oxidation of a pair of donors resulting in the reduction of molecular oxygen to two molecules of water"/>
    <property type="evidence" value="ECO:0007669"/>
    <property type="project" value="InterPro"/>
</dbReference>
<proteinExistence type="inferred from homology"/>
<evidence type="ECO:0000256" key="3">
    <source>
        <dbReference type="ARBA" id="ARBA00022516"/>
    </source>
</evidence>
<name>A0A517MWZ7_9BACT</name>
<dbReference type="AlphaFoldDB" id="A0A517MWZ7"/>
<evidence type="ECO:0000256" key="5">
    <source>
        <dbReference type="ARBA" id="ARBA00022832"/>
    </source>
</evidence>
<dbReference type="Proteomes" id="UP000319852">
    <property type="component" value="Chromosome"/>
</dbReference>
<comment type="subcellular location">
    <subcellularLocation>
        <location evidence="1">Membrane</location>
        <topology evidence="1">Multi-pass membrane protein</topology>
    </subcellularLocation>
</comment>
<evidence type="ECO:0000313" key="14">
    <source>
        <dbReference type="EMBL" id="QDS99400.1"/>
    </source>
</evidence>
<evidence type="ECO:0000256" key="6">
    <source>
        <dbReference type="ARBA" id="ARBA00022989"/>
    </source>
</evidence>
<accession>A0A517MWZ7</accession>
<dbReference type="RefSeq" id="WP_145060626.1">
    <property type="nucleotide sequence ID" value="NZ_CP036263.1"/>
</dbReference>
<evidence type="ECO:0000256" key="12">
    <source>
        <dbReference type="SAM" id="Phobius"/>
    </source>
</evidence>
<dbReference type="PANTHER" id="PTHR11351">
    <property type="entry name" value="ACYL-COA DESATURASE"/>
    <property type="match status" value="1"/>
</dbReference>
<feature type="domain" description="Fatty acid desaturase" evidence="13">
    <location>
        <begin position="72"/>
        <end position="292"/>
    </location>
</feature>
<evidence type="ECO:0000256" key="9">
    <source>
        <dbReference type="ARBA" id="ARBA00023098"/>
    </source>
</evidence>
<reference evidence="14 15" key="1">
    <citation type="submission" date="2019-02" db="EMBL/GenBank/DDBJ databases">
        <title>Deep-cultivation of Planctomycetes and their phenomic and genomic characterization uncovers novel biology.</title>
        <authorList>
            <person name="Wiegand S."/>
            <person name="Jogler M."/>
            <person name="Boedeker C."/>
            <person name="Pinto D."/>
            <person name="Vollmers J."/>
            <person name="Rivas-Marin E."/>
            <person name="Kohn T."/>
            <person name="Peeters S.H."/>
            <person name="Heuer A."/>
            <person name="Rast P."/>
            <person name="Oberbeckmann S."/>
            <person name="Bunk B."/>
            <person name="Jeske O."/>
            <person name="Meyerdierks A."/>
            <person name="Storesund J.E."/>
            <person name="Kallscheuer N."/>
            <person name="Luecker S."/>
            <person name="Lage O.M."/>
            <person name="Pohl T."/>
            <person name="Merkel B.J."/>
            <person name="Hornburger P."/>
            <person name="Mueller R.-W."/>
            <person name="Bruemmer F."/>
            <person name="Labrenz M."/>
            <person name="Spormann A.M."/>
            <person name="Op den Camp H."/>
            <person name="Overmann J."/>
            <person name="Amann R."/>
            <person name="Jetten M.S.M."/>
            <person name="Mascher T."/>
            <person name="Medema M.H."/>
            <person name="Devos D.P."/>
            <person name="Kaster A.-K."/>
            <person name="Ovreas L."/>
            <person name="Rohde M."/>
            <person name="Galperin M.Y."/>
            <person name="Jogler C."/>
        </authorList>
    </citation>
    <scope>NUCLEOTIDE SEQUENCE [LARGE SCALE GENOMIC DNA]</scope>
    <source>
        <strain evidence="14 15">HG15A2</strain>
    </source>
</reference>
<evidence type="ECO:0000259" key="13">
    <source>
        <dbReference type="Pfam" id="PF00487"/>
    </source>
</evidence>
<dbReference type="InterPro" id="IPR005804">
    <property type="entry name" value="FA_desaturase_dom"/>
</dbReference>
<dbReference type="KEGG" id="amob:HG15A2_27230"/>
<keyword evidence="11" id="KW-0275">Fatty acid biosynthesis</keyword>
<dbReference type="Pfam" id="PF00487">
    <property type="entry name" value="FA_desaturase"/>
    <property type="match status" value="1"/>
</dbReference>